<dbReference type="GO" id="GO:0005811">
    <property type="term" value="C:lipid droplet"/>
    <property type="evidence" value="ECO:0007669"/>
    <property type="project" value="UniProtKB-SubCell"/>
</dbReference>
<proteinExistence type="inferred from homology"/>
<dbReference type="RefSeq" id="XP_028881733.1">
    <property type="nucleotide sequence ID" value="XM_029027123.1"/>
</dbReference>
<evidence type="ECO:0008006" key="8">
    <source>
        <dbReference type="Google" id="ProtNLM"/>
    </source>
</evidence>
<accession>A0A1X0NSK1</accession>
<name>A0A1X0NSK1_9TRYP</name>
<evidence type="ECO:0000256" key="1">
    <source>
        <dbReference type="ARBA" id="ARBA00004502"/>
    </source>
</evidence>
<keyword evidence="3" id="KW-0551">Lipid droplet</keyword>
<dbReference type="EMBL" id="NBCO01000021">
    <property type="protein sequence ID" value="ORC87667.1"/>
    <property type="molecule type" value="Genomic_DNA"/>
</dbReference>
<keyword evidence="5" id="KW-0472">Membrane</keyword>
<dbReference type="PANTHER" id="PTHR13390">
    <property type="entry name" value="LIPASE"/>
    <property type="match status" value="1"/>
</dbReference>
<keyword evidence="4" id="KW-0378">Hydrolase</keyword>
<comment type="similarity">
    <text evidence="2">Belongs to the AB hydrolase superfamily. LDAH family.</text>
</comment>
<dbReference type="Proteomes" id="UP000192257">
    <property type="component" value="Unassembled WGS sequence"/>
</dbReference>
<reference evidence="6 7" key="1">
    <citation type="submission" date="2017-03" db="EMBL/GenBank/DDBJ databases">
        <title>An alternative strategy for trypanosome survival in the mammalian bloodstream revealed through genome and transcriptome analysis of the ubiquitous bovine parasite Trypanosoma (Megatrypanum) theileri.</title>
        <authorList>
            <person name="Kelly S."/>
            <person name="Ivens A."/>
            <person name="Mott A."/>
            <person name="O'Neill E."/>
            <person name="Emms D."/>
            <person name="Macleod O."/>
            <person name="Voorheis P."/>
            <person name="Matthews J."/>
            <person name="Matthews K."/>
            <person name="Carrington M."/>
        </authorList>
    </citation>
    <scope>NUCLEOTIDE SEQUENCE [LARGE SCALE GENOMIC DNA]</scope>
    <source>
        <strain evidence="6">Edinburgh</strain>
    </source>
</reference>
<keyword evidence="5" id="KW-0812">Transmembrane</keyword>
<sequence length="315" mass="35934">MSFPNAIVTWQCPLGPSPVVEVLQSCQNLLDYLCDISSTELMRRPPSPNRKLFILFPGNPGVVHFYERFVQLMSMRRVDVLVMGYAGHSFIDQNNGRVFDLQDQVDAAEQFLMTVLTAHTIKWYGNHIYIGGHSIGAFVAMQMVARFPCIKRCFSLCGALSNLGKSPNGERMFFLGGNIIIYKIVTYFVMLLLLMPKVLFSLFISWNAPDMEPSLQQLVVKHFNRNALMNSLAMCRQEFHQVRNLDKPLLKSIQKRMVFYYVANDKWVPLDYAYEVKETCEGNAGFVVEQDSTVPHAWCLAHNEAVIENGIMPFI</sequence>
<feature type="transmembrane region" description="Helical" evidence="5">
    <location>
        <begin position="180"/>
        <end position="206"/>
    </location>
</feature>
<dbReference type="AlphaFoldDB" id="A0A1X0NSK1"/>
<comment type="subcellular location">
    <subcellularLocation>
        <location evidence="1">Lipid droplet</location>
    </subcellularLocation>
</comment>
<evidence type="ECO:0000256" key="4">
    <source>
        <dbReference type="ARBA" id="ARBA00022801"/>
    </source>
</evidence>
<dbReference type="SUPFAM" id="SSF53474">
    <property type="entry name" value="alpha/beta-Hydrolases"/>
    <property type="match status" value="1"/>
</dbReference>
<gene>
    <name evidence="6" type="ORF">TM35_000212730</name>
</gene>
<comment type="caution">
    <text evidence="6">The sequence shown here is derived from an EMBL/GenBank/DDBJ whole genome shotgun (WGS) entry which is preliminary data.</text>
</comment>
<dbReference type="InterPro" id="IPR029058">
    <property type="entry name" value="AB_hydrolase_fold"/>
</dbReference>
<protein>
    <recommendedName>
        <fullName evidence="8">Lipid droplet-associated hydrolase</fullName>
    </recommendedName>
</protein>
<evidence type="ECO:0000256" key="2">
    <source>
        <dbReference type="ARBA" id="ARBA00008300"/>
    </source>
</evidence>
<dbReference type="VEuPathDB" id="TriTrypDB:TM35_000212730"/>
<dbReference type="PANTHER" id="PTHR13390:SF0">
    <property type="entry name" value="LIPID DROPLET-ASSOCIATED HYDROLASE"/>
    <property type="match status" value="1"/>
</dbReference>
<evidence type="ECO:0000256" key="3">
    <source>
        <dbReference type="ARBA" id="ARBA00022677"/>
    </source>
</evidence>
<dbReference type="OrthoDB" id="448051at2759"/>
<keyword evidence="5" id="KW-1133">Transmembrane helix</keyword>
<dbReference type="GO" id="GO:0016298">
    <property type="term" value="F:lipase activity"/>
    <property type="evidence" value="ECO:0007669"/>
    <property type="project" value="InterPro"/>
</dbReference>
<dbReference type="InterPro" id="IPR019363">
    <property type="entry name" value="LDAH"/>
</dbReference>
<organism evidence="6 7">
    <name type="scientific">Trypanosoma theileri</name>
    <dbReference type="NCBI Taxonomy" id="67003"/>
    <lineage>
        <taxon>Eukaryota</taxon>
        <taxon>Discoba</taxon>
        <taxon>Euglenozoa</taxon>
        <taxon>Kinetoplastea</taxon>
        <taxon>Metakinetoplastina</taxon>
        <taxon>Trypanosomatida</taxon>
        <taxon>Trypanosomatidae</taxon>
        <taxon>Trypanosoma</taxon>
    </lineage>
</organism>
<dbReference type="Gene3D" id="3.40.50.1820">
    <property type="entry name" value="alpha/beta hydrolase"/>
    <property type="match status" value="1"/>
</dbReference>
<dbReference type="Pfam" id="PF10230">
    <property type="entry name" value="LIDHydrolase"/>
    <property type="match status" value="1"/>
</dbReference>
<evidence type="ECO:0000256" key="5">
    <source>
        <dbReference type="SAM" id="Phobius"/>
    </source>
</evidence>
<evidence type="ECO:0000313" key="7">
    <source>
        <dbReference type="Proteomes" id="UP000192257"/>
    </source>
</evidence>
<keyword evidence="7" id="KW-1185">Reference proteome</keyword>
<dbReference type="GeneID" id="39986903"/>
<dbReference type="GO" id="GO:0019915">
    <property type="term" value="P:lipid storage"/>
    <property type="evidence" value="ECO:0007669"/>
    <property type="project" value="InterPro"/>
</dbReference>
<evidence type="ECO:0000313" key="6">
    <source>
        <dbReference type="EMBL" id="ORC87667.1"/>
    </source>
</evidence>